<dbReference type="Proteomes" id="UP000814033">
    <property type="component" value="Unassembled WGS sequence"/>
</dbReference>
<organism evidence="1 2">
    <name type="scientific">Auriscalpium vulgare</name>
    <dbReference type="NCBI Taxonomy" id="40419"/>
    <lineage>
        <taxon>Eukaryota</taxon>
        <taxon>Fungi</taxon>
        <taxon>Dikarya</taxon>
        <taxon>Basidiomycota</taxon>
        <taxon>Agaricomycotina</taxon>
        <taxon>Agaricomycetes</taxon>
        <taxon>Russulales</taxon>
        <taxon>Auriscalpiaceae</taxon>
        <taxon>Auriscalpium</taxon>
    </lineage>
</organism>
<evidence type="ECO:0000313" key="1">
    <source>
        <dbReference type="EMBL" id="KAI0050361.1"/>
    </source>
</evidence>
<accession>A0ACB8S2S1</accession>
<keyword evidence="2" id="KW-1185">Reference proteome</keyword>
<dbReference type="EMBL" id="MU275862">
    <property type="protein sequence ID" value="KAI0050361.1"/>
    <property type="molecule type" value="Genomic_DNA"/>
</dbReference>
<reference evidence="1" key="2">
    <citation type="journal article" date="2022" name="New Phytol.">
        <title>Evolutionary transition to the ectomycorrhizal habit in the genomes of a hyperdiverse lineage of mushroom-forming fungi.</title>
        <authorList>
            <person name="Looney B."/>
            <person name="Miyauchi S."/>
            <person name="Morin E."/>
            <person name="Drula E."/>
            <person name="Courty P.E."/>
            <person name="Kohler A."/>
            <person name="Kuo A."/>
            <person name="LaButti K."/>
            <person name="Pangilinan J."/>
            <person name="Lipzen A."/>
            <person name="Riley R."/>
            <person name="Andreopoulos W."/>
            <person name="He G."/>
            <person name="Johnson J."/>
            <person name="Nolan M."/>
            <person name="Tritt A."/>
            <person name="Barry K.W."/>
            <person name="Grigoriev I.V."/>
            <person name="Nagy L.G."/>
            <person name="Hibbett D."/>
            <person name="Henrissat B."/>
            <person name="Matheny P.B."/>
            <person name="Labbe J."/>
            <person name="Martin F.M."/>
        </authorList>
    </citation>
    <scope>NUCLEOTIDE SEQUENCE</scope>
    <source>
        <strain evidence="1">FP105234-sp</strain>
    </source>
</reference>
<comment type="caution">
    <text evidence="1">The sequence shown here is derived from an EMBL/GenBank/DDBJ whole genome shotgun (WGS) entry which is preliminary data.</text>
</comment>
<gene>
    <name evidence="1" type="ORF">FA95DRAFT_1514086</name>
</gene>
<sequence length="482" mass="55142">MSSSDSEDISSELESVVEEDFDSDWEDITDDSAEYDSDCSTDASEEQPYCGLCAAQRDSTGYDGRLYLPPQDSYLCCHCGLKKAEVATRKLKICCYCREAYYCSKTCQKEHWPQHKLVCGKTTRIDIALFYPFLACLVEISHYHPDTPLHPAHLHTIINLPIPVISDVTSLPSGRKAIVVKLGESIPFEEAMPHNPAWWRTSPCDDVRVHLHRRIGREGHVLPIVTAICLSLLAELYTTTSRLGRDQPPRVRLKYRSHSIVDFGVCKGEAHVSESAMLAYMDSPENIWMGQDPKDHYWIYFKTVLGANLYLDCGLFAFNAMAGVHSVPYSPWKVSELVPAIFVEPTSATARHTTEAHRASVLRSPLLADAVARWRDADITGSLREFMSSLAGKDVGPEESKLAMETVTWQRGRLHQVIGKETWRTWPQEVEQIWWTSDYVHEGEDVFLQRQRDANHQLMLRRVQKRWERRSRRKSERIRKTE</sequence>
<name>A0ACB8S2S1_9AGAM</name>
<proteinExistence type="predicted"/>
<protein>
    <submittedName>
        <fullName evidence="1">Uncharacterized protein</fullName>
    </submittedName>
</protein>
<reference evidence="1" key="1">
    <citation type="submission" date="2021-02" db="EMBL/GenBank/DDBJ databases">
        <authorList>
            <consortium name="DOE Joint Genome Institute"/>
            <person name="Ahrendt S."/>
            <person name="Looney B.P."/>
            <person name="Miyauchi S."/>
            <person name="Morin E."/>
            <person name="Drula E."/>
            <person name="Courty P.E."/>
            <person name="Chicoki N."/>
            <person name="Fauchery L."/>
            <person name="Kohler A."/>
            <person name="Kuo A."/>
            <person name="Labutti K."/>
            <person name="Pangilinan J."/>
            <person name="Lipzen A."/>
            <person name="Riley R."/>
            <person name="Andreopoulos W."/>
            <person name="He G."/>
            <person name="Johnson J."/>
            <person name="Barry K.W."/>
            <person name="Grigoriev I.V."/>
            <person name="Nagy L."/>
            <person name="Hibbett D."/>
            <person name="Henrissat B."/>
            <person name="Matheny P.B."/>
            <person name="Labbe J."/>
            <person name="Martin F."/>
        </authorList>
    </citation>
    <scope>NUCLEOTIDE SEQUENCE</scope>
    <source>
        <strain evidence="1">FP105234-sp</strain>
    </source>
</reference>
<evidence type="ECO:0000313" key="2">
    <source>
        <dbReference type="Proteomes" id="UP000814033"/>
    </source>
</evidence>